<dbReference type="AlphaFoldDB" id="A0A352IN85"/>
<dbReference type="Proteomes" id="UP000263489">
    <property type="component" value="Unassembled WGS sequence"/>
</dbReference>
<evidence type="ECO:0000259" key="6">
    <source>
        <dbReference type="Pfam" id="PF02779"/>
    </source>
</evidence>
<dbReference type="GO" id="GO:0019288">
    <property type="term" value="P:isopentenyl diphosphate biosynthetic process, methylerythritol 4-phosphate pathway"/>
    <property type="evidence" value="ECO:0007669"/>
    <property type="project" value="TreeGrafter"/>
</dbReference>
<evidence type="ECO:0000256" key="5">
    <source>
        <dbReference type="ARBA" id="ARBA00023052"/>
    </source>
</evidence>
<evidence type="ECO:0000256" key="2">
    <source>
        <dbReference type="ARBA" id="ARBA00011738"/>
    </source>
</evidence>
<comment type="cofactor">
    <cofactor evidence="1">
        <name>Mg(2+)</name>
        <dbReference type="ChEBI" id="CHEBI:18420"/>
    </cofactor>
</comment>
<feature type="domain" description="Transketolase-like pyrimidine-binding" evidence="6">
    <location>
        <begin position="8"/>
        <end position="96"/>
    </location>
</feature>
<evidence type="ECO:0000256" key="3">
    <source>
        <dbReference type="ARBA" id="ARBA00022679"/>
    </source>
</evidence>
<sequence length="96" mass="10614">PVKPKPKKPKYANVFGQWLCDSAEQDERVVGITPAMCEGSDLLAFSQRFPERYFDVAIAEQHAVTLAAGLACDGAKPVVAIYSTFLQRAYDQLIHD</sequence>
<reference evidence="7 8" key="1">
    <citation type="journal article" date="2018" name="Nat. Biotechnol.">
        <title>A standardized bacterial taxonomy based on genome phylogeny substantially revises the tree of life.</title>
        <authorList>
            <person name="Parks D.H."/>
            <person name="Chuvochina M."/>
            <person name="Waite D.W."/>
            <person name="Rinke C."/>
            <person name="Skarshewski A."/>
            <person name="Chaumeil P.A."/>
            <person name="Hugenholtz P."/>
        </authorList>
    </citation>
    <scope>NUCLEOTIDE SEQUENCE [LARGE SCALE GENOMIC DNA]</scope>
    <source>
        <strain evidence="7">UBA9380</strain>
    </source>
</reference>
<evidence type="ECO:0000256" key="1">
    <source>
        <dbReference type="ARBA" id="ARBA00001946"/>
    </source>
</evidence>
<keyword evidence="5" id="KW-0786">Thiamine pyrophosphate</keyword>
<dbReference type="Gene3D" id="3.40.50.970">
    <property type="match status" value="1"/>
</dbReference>
<dbReference type="CDD" id="cd07033">
    <property type="entry name" value="TPP_PYR_DXS_TK_like"/>
    <property type="match status" value="1"/>
</dbReference>
<dbReference type="InterPro" id="IPR029061">
    <property type="entry name" value="THDP-binding"/>
</dbReference>
<feature type="non-terminal residue" evidence="7">
    <location>
        <position position="1"/>
    </location>
</feature>
<comment type="caution">
    <text evidence="7">The sequence shown here is derived from an EMBL/GenBank/DDBJ whole genome shotgun (WGS) entry which is preliminary data.</text>
</comment>
<feature type="non-terminal residue" evidence="7">
    <location>
        <position position="96"/>
    </location>
</feature>
<organism evidence="7 8">
    <name type="scientific">Marinobacter adhaerens</name>
    <dbReference type="NCBI Taxonomy" id="1033846"/>
    <lineage>
        <taxon>Bacteria</taxon>
        <taxon>Pseudomonadati</taxon>
        <taxon>Pseudomonadota</taxon>
        <taxon>Gammaproteobacteria</taxon>
        <taxon>Pseudomonadales</taxon>
        <taxon>Marinobacteraceae</taxon>
        <taxon>Marinobacter</taxon>
    </lineage>
</organism>
<dbReference type="PANTHER" id="PTHR43322:SF5">
    <property type="entry name" value="1-DEOXY-D-XYLULOSE-5-PHOSPHATE SYNTHASE, CHLOROPLASTIC"/>
    <property type="match status" value="1"/>
</dbReference>
<dbReference type="GO" id="GO:0005829">
    <property type="term" value="C:cytosol"/>
    <property type="evidence" value="ECO:0007669"/>
    <property type="project" value="TreeGrafter"/>
</dbReference>
<proteinExistence type="predicted"/>
<evidence type="ECO:0000313" key="7">
    <source>
        <dbReference type="EMBL" id="HBC32918.1"/>
    </source>
</evidence>
<dbReference type="Pfam" id="PF02779">
    <property type="entry name" value="Transket_pyr"/>
    <property type="match status" value="1"/>
</dbReference>
<dbReference type="InterPro" id="IPR005475">
    <property type="entry name" value="Transketolase-like_Pyr-bd"/>
</dbReference>
<name>A0A352IN85_9GAMM</name>
<dbReference type="InterPro" id="IPR005477">
    <property type="entry name" value="Dxylulose-5-P_synthase"/>
</dbReference>
<keyword evidence="4" id="KW-0460">Magnesium</keyword>
<dbReference type="EC" id="2.2.1.7" evidence="7"/>
<comment type="subunit">
    <text evidence="2">Homodimer.</text>
</comment>
<dbReference type="EMBL" id="DNNA01000021">
    <property type="protein sequence ID" value="HBC32918.1"/>
    <property type="molecule type" value="Genomic_DNA"/>
</dbReference>
<dbReference type="SUPFAM" id="SSF52518">
    <property type="entry name" value="Thiamin diphosphate-binding fold (THDP-binding)"/>
    <property type="match status" value="1"/>
</dbReference>
<dbReference type="PANTHER" id="PTHR43322">
    <property type="entry name" value="1-D-DEOXYXYLULOSE 5-PHOSPHATE SYNTHASE-RELATED"/>
    <property type="match status" value="1"/>
</dbReference>
<protein>
    <submittedName>
        <fullName evidence="7">1-deoxy-D-xylulose-5-phosphate synthase</fullName>
        <ecNumber evidence="7">2.2.1.7</ecNumber>
    </submittedName>
</protein>
<gene>
    <name evidence="7" type="ORF">DC045_01030</name>
</gene>
<dbReference type="GO" id="GO:0008661">
    <property type="term" value="F:1-deoxy-D-xylulose-5-phosphate synthase activity"/>
    <property type="evidence" value="ECO:0007669"/>
    <property type="project" value="UniProtKB-EC"/>
</dbReference>
<accession>A0A352IN85</accession>
<evidence type="ECO:0000256" key="4">
    <source>
        <dbReference type="ARBA" id="ARBA00022842"/>
    </source>
</evidence>
<evidence type="ECO:0000313" key="8">
    <source>
        <dbReference type="Proteomes" id="UP000263489"/>
    </source>
</evidence>
<keyword evidence="3 7" id="KW-0808">Transferase</keyword>
<dbReference type="GO" id="GO:0016114">
    <property type="term" value="P:terpenoid biosynthetic process"/>
    <property type="evidence" value="ECO:0007669"/>
    <property type="project" value="InterPro"/>
</dbReference>